<keyword evidence="2" id="KW-0547">Nucleotide-binding</keyword>
<organism evidence="8 9">
    <name type="scientific">Phaeodactylibacter xiamenensis</name>
    <dbReference type="NCBI Taxonomy" id="1524460"/>
    <lineage>
        <taxon>Bacteria</taxon>
        <taxon>Pseudomonadati</taxon>
        <taxon>Bacteroidota</taxon>
        <taxon>Saprospiria</taxon>
        <taxon>Saprospirales</taxon>
        <taxon>Haliscomenobacteraceae</taxon>
        <taxon>Phaeodactylibacter</taxon>
    </lineage>
</organism>
<keyword evidence="3" id="KW-0067">ATP-binding</keyword>
<dbReference type="PANTHER" id="PTHR42855">
    <property type="entry name" value="ABC TRANSPORTER ATP-BINDING SUBUNIT"/>
    <property type="match status" value="1"/>
</dbReference>
<dbReference type="CDD" id="cd03221">
    <property type="entry name" value="ABCF_EF-3"/>
    <property type="match status" value="2"/>
</dbReference>
<dbReference type="Gene3D" id="1.10.287.380">
    <property type="entry name" value="Valyl-tRNA synthetase, C-terminal domain"/>
    <property type="match status" value="1"/>
</dbReference>
<dbReference type="PROSITE" id="PS50893">
    <property type="entry name" value="ABC_TRANSPORTER_2"/>
    <property type="match status" value="2"/>
</dbReference>
<dbReference type="EMBL" id="JPOS01000092">
    <property type="protein sequence ID" value="KGE85188.1"/>
    <property type="molecule type" value="Genomic_DNA"/>
</dbReference>
<dbReference type="GO" id="GO:0003677">
    <property type="term" value="F:DNA binding"/>
    <property type="evidence" value="ECO:0007669"/>
    <property type="project" value="InterPro"/>
</dbReference>
<dbReference type="GO" id="GO:0016887">
    <property type="term" value="F:ATP hydrolysis activity"/>
    <property type="evidence" value="ECO:0007669"/>
    <property type="project" value="InterPro"/>
</dbReference>
<dbReference type="SMART" id="SM00382">
    <property type="entry name" value="AAA"/>
    <property type="match status" value="2"/>
</dbReference>
<keyword evidence="6" id="KW-0175">Coiled coil</keyword>
<dbReference type="InterPro" id="IPR032781">
    <property type="entry name" value="ABC_tran_Xtn"/>
</dbReference>
<keyword evidence="9" id="KW-1185">Reference proteome</keyword>
<protein>
    <recommendedName>
        <fullName evidence="5">Probable ATP-binding protein YbiT</fullName>
    </recommendedName>
</protein>
<dbReference type="InterPro" id="IPR051309">
    <property type="entry name" value="ABCF_ATPase"/>
</dbReference>
<dbReference type="FunFam" id="3.40.50.300:FF:000070">
    <property type="entry name" value="Putative ABC transporter ATP-binding component"/>
    <property type="match status" value="1"/>
</dbReference>
<reference evidence="8 9" key="1">
    <citation type="journal article" date="2014" name="Int. J. Syst. Evol. Microbiol.">
        <title>Phaeodactylibacter xiamenensis gen. nov., sp. nov., a member of the family Saprospiraceae isolated from the marine alga Phaeodactylum tricornutum.</title>
        <authorList>
            <person name="Chen Z.Jr."/>
            <person name="Lei X."/>
            <person name="Lai Q."/>
            <person name="Li Y."/>
            <person name="Zhang B."/>
            <person name="Zhang J."/>
            <person name="Zhang H."/>
            <person name="Yang L."/>
            <person name="Zheng W."/>
            <person name="Tian Y."/>
            <person name="Yu Z."/>
            <person name="Xu H.Jr."/>
            <person name="Zheng T."/>
        </authorList>
    </citation>
    <scope>NUCLEOTIDE SEQUENCE [LARGE SCALE GENOMIC DNA]</scope>
    <source>
        <strain evidence="8 9">KD52</strain>
    </source>
</reference>
<feature type="coiled-coil region" evidence="6">
    <location>
        <begin position="562"/>
        <end position="596"/>
    </location>
</feature>
<evidence type="ECO:0000256" key="2">
    <source>
        <dbReference type="ARBA" id="ARBA00022741"/>
    </source>
</evidence>
<dbReference type="InterPro" id="IPR017871">
    <property type="entry name" value="ABC_transporter-like_CS"/>
</dbReference>
<dbReference type="InterPro" id="IPR003439">
    <property type="entry name" value="ABC_transporter-like_ATP-bd"/>
</dbReference>
<gene>
    <name evidence="8" type="ORF">IX84_29380</name>
</gene>
<evidence type="ECO:0000256" key="6">
    <source>
        <dbReference type="SAM" id="Coils"/>
    </source>
</evidence>
<evidence type="ECO:0000313" key="8">
    <source>
        <dbReference type="EMBL" id="KGE85188.1"/>
    </source>
</evidence>
<dbReference type="AlphaFoldDB" id="A0A098S041"/>
<dbReference type="FunFam" id="3.40.50.300:FF:000011">
    <property type="entry name" value="Putative ABC transporter ATP-binding component"/>
    <property type="match status" value="1"/>
</dbReference>
<evidence type="ECO:0000313" key="9">
    <source>
        <dbReference type="Proteomes" id="UP000029736"/>
    </source>
</evidence>
<keyword evidence="8" id="KW-0808">Transferase</keyword>
<dbReference type="OrthoDB" id="1521973at2"/>
<comment type="similarity">
    <text evidence="4">Belongs to the ABC transporter superfamily. ABCF family. YbiT subfamily.</text>
</comment>
<dbReference type="SUPFAM" id="SSF52540">
    <property type="entry name" value="P-loop containing nucleoside triphosphate hydrolases"/>
    <property type="match status" value="2"/>
</dbReference>
<dbReference type="Gene3D" id="3.40.50.300">
    <property type="entry name" value="P-loop containing nucleotide triphosphate hydrolases"/>
    <property type="match status" value="2"/>
</dbReference>
<dbReference type="PROSITE" id="PS00211">
    <property type="entry name" value="ABC_TRANSPORTER_1"/>
    <property type="match status" value="2"/>
</dbReference>
<evidence type="ECO:0000256" key="1">
    <source>
        <dbReference type="ARBA" id="ARBA00022737"/>
    </source>
</evidence>
<feature type="coiled-coil region" evidence="6">
    <location>
        <begin position="85"/>
        <end position="112"/>
    </location>
</feature>
<dbReference type="Pfam" id="PF16326">
    <property type="entry name" value="ABC_tran_CTD"/>
    <property type="match status" value="1"/>
</dbReference>
<dbReference type="GO" id="GO:0016740">
    <property type="term" value="F:transferase activity"/>
    <property type="evidence" value="ECO:0007669"/>
    <property type="project" value="UniProtKB-KW"/>
</dbReference>
<dbReference type="InterPro" id="IPR032524">
    <property type="entry name" value="ABC_tran_C"/>
</dbReference>
<dbReference type="GO" id="GO:0005524">
    <property type="term" value="F:ATP binding"/>
    <property type="evidence" value="ECO:0007669"/>
    <property type="project" value="UniProtKB-KW"/>
</dbReference>
<proteinExistence type="inferred from homology"/>
<dbReference type="InterPro" id="IPR037118">
    <property type="entry name" value="Val-tRNA_synth_C_sf"/>
</dbReference>
<evidence type="ECO:0000256" key="3">
    <source>
        <dbReference type="ARBA" id="ARBA00022840"/>
    </source>
</evidence>
<evidence type="ECO:0000256" key="5">
    <source>
        <dbReference type="ARBA" id="ARBA00074044"/>
    </source>
</evidence>
<dbReference type="PANTHER" id="PTHR42855:SF2">
    <property type="entry name" value="DRUG RESISTANCE ABC TRANSPORTER,ATP-BINDING PROTEIN"/>
    <property type="match status" value="1"/>
</dbReference>
<evidence type="ECO:0000259" key="7">
    <source>
        <dbReference type="PROSITE" id="PS50893"/>
    </source>
</evidence>
<sequence>MININNVFVKYGDRTLLDRVNLVIVERDKVGLVGRNGAGKSTLLKIIAGYMSPHDGNVDRPSGSTLGFLHQEMSLPKGKTVMAETLTAFDEVRRLEKQIAELNDEMATRTDYESDSYMKLLENFAEVNDRFQLLGGQTMEADAERVLTGLGFKASDMDRLTDEFSGGWQMRIELAKMLLQRPDYLLLDEPTNHLDIESIIWLEKFLKDYAGAVIVISHDKQFLDNVTRRTVEVELGKIYDYKAAYSEYVDLRKERREQQLAAYENQQRVIADKERTINRFMAKATKTKMAQSMQKQLDKIERIEVEQFDTAAMNLRFPPAPRSGQVALEAKNLSKSYGSLNVLDKVDLKLDRGDRVAFVGQNGQGKTTLAKIIVNELTLTGGELQLGHNVEIGYYAQNQSDSLHAKLTVLETMENYAPAEMRTQLRSILGAFMFSGEDADKKVSVLSGGERARLALACLLLRPFNLLVLDEPTNHLDIISKDVLKQAIKDYDGTLIVVSHDREFLAGLTDRTLEFRDRKLHEHLGDVNYFLEKRQLDNMRDVEISQSSGKPKTAIAEAPPKKELSYEERKRLQRAISNAEKKVEKIEEEIEAVEKIMSNPEFYMQDDAAEITKKHADLKAALEDAIEVWELAQLEMMEYE</sequence>
<feature type="domain" description="ABC transporter" evidence="7">
    <location>
        <begin position="2"/>
        <end position="260"/>
    </location>
</feature>
<name>A0A098S041_9BACT</name>
<dbReference type="Pfam" id="PF12848">
    <property type="entry name" value="ABC_tran_Xtn"/>
    <property type="match status" value="1"/>
</dbReference>
<dbReference type="STRING" id="1524460.IX84_29380"/>
<keyword evidence="1" id="KW-0677">Repeat</keyword>
<accession>A0A098S041</accession>
<dbReference type="Proteomes" id="UP000029736">
    <property type="component" value="Unassembled WGS sequence"/>
</dbReference>
<evidence type="ECO:0000256" key="4">
    <source>
        <dbReference type="ARBA" id="ARBA00061551"/>
    </source>
</evidence>
<dbReference type="Pfam" id="PF00005">
    <property type="entry name" value="ABC_tran"/>
    <property type="match status" value="2"/>
</dbReference>
<dbReference type="RefSeq" id="WP_044229226.1">
    <property type="nucleotide sequence ID" value="NZ_JBKAGJ010000011.1"/>
</dbReference>
<dbReference type="InterPro" id="IPR027417">
    <property type="entry name" value="P-loop_NTPase"/>
</dbReference>
<comment type="caution">
    <text evidence="8">The sequence shown here is derived from an EMBL/GenBank/DDBJ whole genome shotgun (WGS) entry which is preliminary data.</text>
</comment>
<feature type="domain" description="ABC transporter" evidence="7">
    <location>
        <begin position="328"/>
        <end position="542"/>
    </location>
</feature>
<dbReference type="InterPro" id="IPR003593">
    <property type="entry name" value="AAA+_ATPase"/>
</dbReference>